<evidence type="ECO:0000313" key="5">
    <source>
        <dbReference type="Proteomes" id="UP000228621"/>
    </source>
</evidence>
<dbReference type="Pfam" id="PF13426">
    <property type="entry name" value="PAS_9"/>
    <property type="match status" value="1"/>
</dbReference>
<dbReference type="InterPro" id="IPR043128">
    <property type="entry name" value="Rev_trsase/Diguanyl_cyclase"/>
</dbReference>
<feature type="domain" description="GGDEF" evidence="3">
    <location>
        <begin position="338"/>
        <end position="471"/>
    </location>
</feature>
<reference evidence="5" key="1">
    <citation type="journal article" date="2019" name="Genome Announc.">
        <title>Draft Genome Sequence of Pseudoalteromonas piscicida Strain 36Y ROTHPW, an Hypersaline Seawater Isolate from the South Coast of Sonora, Mexico.</title>
        <authorList>
            <person name="Sanchez-Diaz R."/>
            <person name="Molina-Garza Z.J."/>
            <person name="Cruz-Suarez L.E."/>
            <person name="Selvin J."/>
            <person name="Kiran G.S."/>
            <person name="Ibarra-Gamez J.C."/>
            <person name="Gomez-Gil B."/>
            <person name="Galaviz-Silva L."/>
        </authorList>
    </citation>
    <scope>NUCLEOTIDE SEQUENCE [LARGE SCALE GENOMIC DNA]</scope>
    <source>
        <strain evidence="5">36Y_RITHPW</strain>
    </source>
</reference>
<dbReference type="Pfam" id="PF00990">
    <property type="entry name" value="GGDEF"/>
    <property type="match status" value="1"/>
</dbReference>
<evidence type="ECO:0000259" key="2">
    <source>
        <dbReference type="PROSITE" id="PS50883"/>
    </source>
</evidence>
<proteinExistence type="predicted"/>
<dbReference type="InterPro" id="IPR052155">
    <property type="entry name" value="Biofilm_reg_signaling"/>
</dbReference>
<accession>A0A2A5JU73</accession>
<dbReference type="InterPro" id="IPR000160">
    <property type="entry name" value="GGDEF_dom"/>
</dbReference>
<feature type="domain" description="PAS" evidence="1">
    <location>
        <begin position="176"/>
        <end position="249"/>
    </location>
</feature>
<evidence type="ECO:0000259" key="3">
    <source>
        <dbReference type="PROSITE" id="PS50887"/>
    </source>
</evidence>
<dbReference type="RefSeq" id="WP_099640976.1">
    <property type="nucleotide sequence ID" value="NZ_NKHF01000023.1"/>
</dbReference>
<sequence length="742" mass="83023">MRRTFLVVGILLSLATLSADKAGLFVLSSYLFYALALTVFGLTCSLLWRRVDAKETIEIVCGSTVPQIMLTREGVITKANNAACAMLDIGGQITGVKLESLLQVSGKIEEVNHGEGADFLPALVSQNYASCILKHSGDAVTPILVPIVASDEVREYLCFFTSNNRENQLAQALEEEKELLEVTLSSIGDGVICTDVDGIITYINPVTEAILAMLNEEVVGRKFDDVMSMYHEETKASVSQFPELCLKQGHTICLPELTSITNHLGLTFAIQDSFSPIIAKDGSYLGTVMVFQDVTESRLMAKKMNHLAHHDALTGLPNRLLLHDRLVQACKRAKRMNHQFALVFIDVNKFKKINDSLGHDYGDLLLKEIASRLTKQIRGCDTVARMGGDEFVLLIDGIQDKKYVRKVISKVLGKINGQYSLRQVSLKASVSAGVAIFPDDGDNTEALLKHADTAMYRAKKALQTEFQFYNARLDHESEQRFKQESRMFEGIEKQEFIPFYQPIVDAHTRKIRKLEILARWQQDEKLLLPETFFEVAYDSDLIIEIGQQIRRQALLAAKAWCHEYQNLVITFNFSIAELTNKTVMKNFIEQISHHQIAYRQIEVEIKEADLINLLEATPMVITELEQTGIRVSIDHFGVGHTSMFYLQKLVFETIKIPPAFLATPRSVISQNDIAKMIVQMAKSLDVECVAVGVETALQAKSLNLNGCHLIQGNHLFSPLPEADISTLLSTHMSVERRKLGQN</sequence>
<dbReference type="AlphaFoldDB" id="A0A2A5JU73"/>
<dbReference type="PROSITE" id="PS50112">
    <property type="entry name" value="PAS"/>
    <property type="match status" value="1"/>
</dbReference>
<dbReference type="CDD" id="cd00130">
    <property type="entry name" value="PAS"/>
    <property type="match status" value="1"/>
</dbReference>
<dbReference type="PANTHER" id="PTHR44757:SF2">
    <property type="entry name" value="BIOFILM ARCHITECTURE MAINTENANCE PROTEIN MBAA"/>
    <property type="match status" value="1"/>
</dbReference>
<evidence type="ECO:0000259" key="1">
    <source>
        <dbReference type="PROSITE" id="PS50112"/>
    </source>
</evidence>
<organism evidence="4 5">
    <name type="scientific">Pseudoalteromonas piscicida</name>
    <dbReference type="NCBI Taxonomy" id="43662"/>
    <lineage>
        <taxon>Bacteria</taxon>
        <taxon>Pseudomonadati</taxon>
        <taxon>Pseudomonadota</taxon>
        <taxon>Gammaproteobacteria</taxon>
        <taxon>Alteromonadales</taxon>
        <taxon>Pseudoalteromonadaceae</taxon>
        <taxon>Pseudoalteromonas</taxon>
    </lineage>
</organism>
<dbReference type="Gene3D" id="3.20.20.450">
    <property type="entry name" value="EAL domain"/>
    <property type="match status" value="1"/>
</dbReference>
<dbReference type="Proteomes" id="UP000228621">
    <property type="component" value="Unassembled WGS sequence"/>
</dbReference>
<dbReference type="PANTHER" id="PTHR44757">
    <property type="entry name" value="DIGUANYLATE CYCLASE DGCP"/>
    <property type="match status" value="1"/>
</dbReference>
<dbReference type="SUPFAM" id="SSF55785">
    <property type="entry name" value="PYP-like sensor domain (PAS domain)"/>
    <property type="match status" value="1"/>
</dbReference>
<dbReference type="Gene3D" id="3.30.450.20">
    <property type="entry name" value="PAS domain"/>
    <property type="match status" value="1"/>
</dbReference>
<dbReference type="OrthoDB" id="9816034at2"/>
<dbReference type="NCBIfam" id="TIGR00229">
    <property type="entry name" value="sensory_box"/>
    <property type="match status" value="1"/>
</dbReference>
<dbReference type="CDD" id="cd01949">
    <property type="entry name" value="GGDEF"/>
    <property type="match status" value="1"/>
</dbReference>
<dbReference type="NCBIfam" id="TIGR00254">
    <property type="entry name" value="GGDEF"/>
    <property type="match status" value="1"/>
</dbReference>
<dbReference type="InterPro" id="IPR029787">
    <property type="entry name" value="Nucleotide_cyclase"/>
</dbReference>
<dbReference type="SMART" id="SM00267">
    <property type="entry name" value="GGDEF"/>
    <property type="match status" value="1"/>
</dbReference>
<name>A0A2A5JU73_PSEO7</name>
<dbReference type="InterPro" id="IPR001633">
    <property type="entry name" value="EAL_dom"/>
</dbReference>
<protein>
    <submittedName>
        <fullName evidence="4">GGDEF domain-containing protein</fullName>
    </submittedName>
</protein>
<comment type="caution">
    <text evidence="4">The sequence shown here is derived from an EMBL/GenBank/DDBJ whole genome shotgun (WGS) entry which is preliminary data.</text>
</comment>
<dbReference type="InterPro" id="IPR000014">
    <property type="entry name" value="PAS"/>
</dbReference>
<dbReference type="InterPro" id="IPR035919">
    <property type="entry name" value="EAL_sf"/>
</dbReference>
<dbReference type="PROSITE" id="PS50883">
    <property type="entry name" value="EAL"/>
    <property type="match status" value="1"/>
</dbReference>
<dbReference type="InterPro" id="IPR035965">
    <property type="entry name" value="PAS-like_dom_sf"/>
</dbReference>
<dbReference type="CDD" id="cd01948">
    <property type="entry name" value="EAL"/>
    <property type="match status" value="1"/>
</dbReference>
<dbReference type="SUPFAM" id="SSF141868">
    <property type="entry name" value="EAL domain-like"/>
    <property type="match status" value="1"/>
</dbReference>
<dbReference type="SMART" id="SM00052">
    <property type="entry name" value="EAL"/>
    <property type="match status" value="1"/>
</dbReference>
<dbReference type="EMBL" id="NKHF01000023">
    <property type="protein sequence ID" value="PCK32907.1"/>
    <property type="molecule type" value="Genomic_DNA"/>
</dbReference>
<dbReference type="Gene3D" id="3.30.70.270">
    <property type="match status" value="1"/>
</dbReference>
<dbReference type="PROSITE" id="PS50887">
    <property type="entry name" value="GGDEF"/>
    <property type="match status" value="1"/>
</dbReference>
<keyword evidence="5" id="KW-1185">Reference proteome</keyword>
<gene>
    <name evidence="4" type="ORF">CEX98_04775</name>
</gene>
<dbReference type="Pfam" id="PF00563">
    <property type="entry name" value="EAL"/>
    <property type="match status" value="1"/>
</dbReference>
<evidence type="ECO:0000313" key="4">
    <source>
        <dbReference type="EMBL" id="PCK32907.1"/>
    </source>
</evidence>
<dbReference type="SUPFAM" id="SSF55073">
    <property type="entry name" value="Nucleotide cyclase"/>
    <property type="match status" value="1"/>
</dbReference>
<dbReference type="SMART" id="SM00091">
    <property type="entry name" value="PAS"/>
    <property type="match status" value="1"/>
</dbReference>
<feature type="domain" description="EAL" evidence="2">
    <location>
        <begin position="480"/>
        <end position="732"/>
    </location>
</feature>